<evidence type="ECO:0000313" key="2">
    <source>
        <dbReference type="EMBL" id="KRP32943.1"/>
    </source>
</evidence>
<dbReference type="InterPro" id="IPR029044">
    <property type="entry name" value="Nucleotide-diphossugar_trans"/>
</dbReference>
<proteinExistence type="predicted"/>
<dbReference type="PANTHER" id="PTHR10859:SF91">
    <property type="entry name" value="DOLICHYL-PHOSPHATE BETA-GLUCOSYLTRANSFERASE"/>
    <property type="match status" value="1"/>
</dbReference>
<dbReference type="SUPFAM" id="SSF53448">
    <property type="entry name" value="Nucleotide-diphospho-sugar transferases"/>
    <property type="match status" value="1"/>
</dbReference>
<reference evidence="2 3" key="1">
    <citation type="submission" date="2015-10" db="EMBL/GenBank/DDBJ databases">
        <title>Metagenome-Assembled Genomes uncover a global brackish microbiome.</title>
        <authorList>
            <person name="Hugerth L.W."/>
            <person name="Larsson J."/>
            <person name="Alneberg J."/>
            <person name="Lindh M.V."/>
            <person name="Legrand C."/>
            <person name="Pinhassi J."/>
            <person name="Andersson A.F."/>
        </authorList>
    </citation>
    <scope>NUCLEOTIDE SEQUENCE [LARGE SCALE GENOMIC DNA]</scope>
    <source>
        <strain evidence="2">BACL9 MAG-120924-bin69</strain>
    </source>
</reference>
<gene>
    <name evidence="2" type="ORF">ABS33_05505</name>
</gene>
<comment type="caution">
    <text evidence="2">The sequence shown here is derived from an EMBL/GenBank/DDBJ whole genome shotgun (WGS) entry which is preliminary data.</text>
</comment>
<evidence type="ECO:0000313" key="3">
    <source>
        <dbReference type="Proteomes" id="UP000051220"/>
    </source>
</evidence>
<evidence type="ECO:0000259" key="1">
    <source>
        <dbReference type="Pfam" id="PF00535"/>
    </source>
</evidence>
<dbReference type="Proteomes" id="UP000051220">
    <property type="component" value="Unassembled WGS sequence"/>
</dbReference>
<accession>A0A0R2XAR2</accession>
<dbReference type="InterPro" id="IPR001173">
    <property type="entry name" value="Glyco_trans_2-like"/>
</dbReference>
<dbReference type="GO" id="GO:0006487">
    <property type="term" value="P:protein N-linked glycosylation"/>
    <property type="evidence" value="ECO:0007669"/>
    <property type="project" value="TreeGrafter"/>
</dbReference>
<dbReference type="Gene3D" id="3.90.550.10">
    <property type="entry name" value="Spore Coat Polysaccharide Biosynthesis Protein SpsA, Chain A"/>
    <property type="match status" value="1"/>
</dbReference>
<dbReference type="AlphaFoldDB" id="A0A0R2XAR2"/>
<organism evidence="2 3">
    <name type="scientific">Verrucomicrobia subdivision 6 bacterium BACL9 MAG-120924-bin69</name>
    <dbReference type="NCBI Taxonomy" id="1655635"/>
    <lineage>
        <taxon>Bacteria</taxon>
        <taxon>Pseudomonadati</taxon>
        <taxon>Verrucomicrobiota</taxon>
        <taxon>Verrucomicrobiia</taxon>
        <taxon>Verrucomicrobiales</taxon>
        <taxon>Verrucomicrobia subdivision 6</taxon>
    </lineage>
</organism>
<protein>
    <recommendedName>
        <fullName evidence="1">Glycosyltransferase 2-like domain-containing protein</fullName>
    </recommendedName>
</protein>
<dbReference type="EMBL" id="LIDN01000187">
    <property type="protein sequence ID" value="KRP32943.1"/>
    <property type="molecule type" value="Genomic_DNA"/>
</dbReference>
<name>A0A0R2XAR2_9BACT</name>
<feature type="domain" description="Glycosyltransferase 2-like" evidence="1">
    <location>
        <begin position="11"/>
        <end position="175"/>
    </location>
</feature>
<sequence>MKKAARPTRLVVPIYNEAGLVDALAGVAKEAATRFPELKLVFVDDGSRDGSGELLRRALPSTSSVEIQILRQNGGKGHAIRHGFRGAPEERLIFMDGDLAYSLDHIPALLEALETYDVVIGSRAMAPQAQGGLPARRVFLGWGFNRLACFILGLDYPDTQAGLKGFSRQAAESLFSRQKLAGFAFDVELLYLCRKLGFRVGQVPAQVSSEHSYKTSHIKLICNSLSCFFELWLIRWWSWTGAYRLSR</sequence>
<dbReference type="PANTHER" id="PTHR10859">
    <property type="entry name" value="GLYCOSYL TRANSFERASE"/>
    <property type="match status" value="1"/>
</dbReference>
<dbReference type="Pfam" id="PF00535">
    <property type="entry name" value="Glycos_transf_2"/>
    <property type="match status" value="1"/>
</dbReference>